<accession>A0ABV9TD82</accession>
<organism evidence="1 2">
    <name type="scientific">Pseudofrancisella aestuarii</name>
    <dbReference type="NCBI Taxonomy" id="2670347"/>
    <lineage>
        <taxon>Bacteria</taxon>
        <taxon>Pseudomonadati</taxon>
        <taxon>Pseudomonadota</taxon>
        <taxon>Gammaproteobacteria</taxon>
        <taxon>Thiotrichales</taxon>
        <taxon>Francisellaceae</taxon>
        <taxon>Pseudofrancisella</taxon>
    </lineage>
</organism>
<gene>
    <name evidence="1" type="ORF">ACFPDQ_08765</name>
</gene>
<dbReference type="Proteomes" id="UP001595926">
    <property type="component" value="Unassembled WGS sequence"/>
</dbReference>
<reference evidence="2" key="1">
    <citation type="journal article" date="2019" name="Int. J. Syst. Evol. Microbiol.">
        <title>The Global Catalogue of Microorganisms (GCM) 10K type strain sequencing project: providing services to taxonomists for standard genome sequencing and annotation.</title>
        <authorList>
            <consortium name="The Broad Institute Genomics Platform"/>
            <consortium name="The Broad Institute Genome Sequencing Center for Infectious Disease"/>
            <person name="Wu L."/>
            <person name="Ma J."/>
        </authorList>
    </citation>
    <scope>NUCLEOTIDE SEQUENCE [LARGE SCALE GENOMIC DNA]</scope>
    <source>
        <strain evidence="2">CGMCC 1.13718</strain>
    </source>
</reference>
<sequence length="484" mass="55404">MKSNDLIYHTSFPIKDNDLSIDHFTTNTDSANTIIMSNIIAGVMYGYLINKKYPDIKYDGDYLYISILGRLLEKSGLEKQLINKDFELDDIDASIHEPSYMKQLLNLGQSGPYKLKDYAKRLPQKDTIGALGLRNYDAIAKVLGYSIEDQDNGKQSNSKVPETLENIYASPMITAFYNFNKLNEIQILSSEKGQKENGQYKYNKQWNRCLGKMRKSEVPNTFFPTIMNIIIDSGAKSSVLEPYLNICNNHKFLARSAYNAMNDLTLGSYEYQKAIGVKKIDNNNTDYYEYSRQMSFYMSQILNVSVNMGKNLYLVDNFIIFDLDRLKQVFSMSMSKLSYKDNKDVLQYISQDEANKAFDQAKKLLGLATTKNLGFSNFYPANRDGEQRGLIYSLIYNSIRYLEKNNLNISFTAVSDNIINKPSVAKKPIKEIEISYPDKLGTYEIGTTVSYDNSIYTCKIVSWCNQSGFTPGSEYSKFVWQKTL</sequence>
<name>A0ABV9TD82_9GAMM</name>
<proteinExistence type="predicted"/>
<protein>
    <submittedName>
        <fullName evidence="1">Chitin-binding protein</fullName>
    </submittedName>
</protein>
<evidence type="ECO:0000313" key="1">
    <source>
        <dbReference type="EMBL" id="MFC4893138.1"/>
    </source>
</evidence>
<comment type="caution">
    <text evidence="1">The sequence shown here is derived from an EMBL/GenBank/DDBJ whole genome shotgun (WGS) entry which is preliminary data.</text>
</comment>
<keyword evidence="2" id="KW-1185">Reference proteome</keyword>
<dbReference type="EMBL" id="JBHSJH010000003">
    <property type="protein sequence ID" value="MFC4893138.1"/>
    <property type="molecule type" value="Genomic_DNA"/>
</dbReference>
<evidence type="ECO:0000313" key="2">
    <source>
        <dbReference type="Proteomes" id="UP001595926"/>
    </source>
</evidence>
<dbReference type="RefSeq" id="WP_159240244.1">
    <property type="nucleotide sequence ID" value="NZ_JBHSJH010000003.1"/>
</dbReference>